<gene>
    <name evidence="1" type="ORF">AAF712_000131</name>
</gene>
<name>A0ABR3AFL6_9AGAR</name>
<organism evidence="1 2">
    <name type="scientific">Marasmius tenuissimus</name>
    <dbReference type="NCBI Taxonomy" id="585030"/>
    <lineage>
        <taxon>Eukaryota</taxon>
        <taxon>Fungi</taxon>
        <taxon>Dikarya</taxon>
        <taxon>Basidiomycota</taxon>
        <taxon>Agaricomycotina</taxon>
        <taxon>Agaricomycetes</taxon>
        <taxon>Agaricomycetidae</taxon>
        <taxon>Agaricales</taxon>
        <taxon>Marasmiineae</taxon>
        <taxon>Marasmiaceae</taxon>
        <taxon>Marasmius</taxon>
    </lineage>
</organism>
<proteinExistence type="predicted"/>
<evidence type="ECO:0000313" key="2">
    <source>
        <dbReference type="Proteomes" id="UP001437256"/>
    </source>
</evidence>
<keyword evidence="2" id="KW-1185">Reference proteome</keyword>
<dbReference type="Proteomes" id="UP001437256">
    <property type="component" value="Unassembled WGS sequence"/>
</dbReference>
<accession>A0ABR3AFL6</accession>
<dbReference type="EMBL" id="JBBXMP010000001">
    <property type="protein sequence ID" value="KAL0072368.1"/>
    <property type="molecule type" value="Genomic_DNA"/>
</dbReference>
<reference evidence="1 2" key="1">
    <citation type="submission" date="2024-05" db="EMBL/GenBank/DDBJ databases">
        <title>A draft genome resource for the thread blight pathogen Marasmius tenuissimus strain MS-2.</title>
        <authorList>
            <person name="Yulfo-Soto G.E."/>
            <person name="Baruah I.K."/>
            <person name="Amoako-Attah I."/>
            <person name="Bukari Y."/>
            <person name="Meinhardt L.W."/>
            <person name="Bailey B.A."/>
            <person name="Cohen S.P."/>
        </authorList>
    </citation>
    <scope>NUCLEOTIDE SEQUENCE [LARGE SCALE GENOMIC DNA]</scope>
    <source>
        <strain evidence="1 2">MS-2</strain>
    </source>
</reference>
<comment type="caution">
    <text evidence="1">The sequence shown here is derived from an EMBL/GenBank/DDBJ whole genome shotgun (WGS) entry which is preliminary data.</text>
</comment>
<evidence type="ECO:0008006" key="3">
    <source>
        <dbReference type="Google" id="ProtNLM"/>
    </source>
</evidence>
<evidence type="ECO:0000313" key="1">
    <source>
        <dbReference type="EMBL" id="KAL0072368.1"/>
    </source>
</evidence>
<sequence length="233" mass="27005">MHNLPQPDLRSLPFEVLAKLASAAQKYSIHNAIGVCKLLMEKNAEEHPFEVYMYASRAGFEDIREKAGSLAIEQDPLRVFSYAVWANEVYTRDKAALATVHLEAEDIIYSLSRYYTVFTKWHNIFVAWVKFRDHIYDTFTEALRNPDPQMRQEHISGDCPRWNEFYCKLLVKLMNDRPCLEAFDDAVDEYRYIIDDCEPCNKGMERWRVLLAAAMSGGNMSFSSFVKSSSSRD</sequence>
<protein>
    <recommendedName>
        <fullName evidence="3">F-box domain-containing protein</fullName>
    </recommendedName>
</protein>